<reference evidence="2 3" key="1">
    <citation type="submission" date="2019-03" db="EMBL/GenBank/DDBJ databases">
        <title>San Antonio Military Medical Center submission to MRSN (WRAIR), pending publication.</title>
        <authorList>
            <person name="Blyth D.M."/>
            <person name="Mccarthy S.L."/>
            <person name="Schall S.E."/>
            <person name="Stam J.A."/>
            <person name="Ong A.C."/>
            <person name="Mcgann P.T."/>
        </authorList>
    </citation>
    <scope>NUCLEOTIDE SEQUENCE [LARGE SCALE GENOMIC DNA]</scope>
    <source>
        <strain evidence="2 3">MRSN571793</strain>
    </source>
</reference>
<name>A0A4Y8KYI4_9BACT</name>
<evidence type="ECO:0000313" key="3">
    <source>
        <dbReference type="Proteomes" id="UP000297861"/>
    </source>
</evidence>
<dbReference type="RefSeq" id="WP_134436570.1">
    <property type="nucleotide sequence ID" value="NZ_SOML01000007.1"/>
</dbReference>
<dbReference type="Proteomes" id="UP000297861">
    <property type="component" value="Unassembled WGS sequence"/>
</dbReference>
<evidence type="ECO:0000256" key="1">
    <source>
        <dbReference type="SAM" id="MobiDB-lite"/>
    </source>
</evidence>
<dbReference type="EMBL" id="SOML01000007">
    <property type="protein sequence ID" value="TFD95519.1"/>
    <property type="molecule type" value="Genomic_DNA"/>
</dbReference>
<sequence>MVFDFLKPFRKTTAAAKVSKEDLEAGKVTAEKWKEMSESYKEETGGRSLLEDMDEYQKSMTQSKEEKEEQDKIVAQNQAAIEILNSIIPEDTEKPTNVADAATIAAQVVEQMAAKATPDNAPSVSGVTIGLNGPGTTATHFLGIPHEMYARSKRWNELAANPASISNPYDEEEVSADFRNAVRSFGKSMSARYAYLQKNNMLDAKKLSAFETDYSGLDNAKLGDQYIVRRQDALIARLIQMYDVYEIFPRRYGVQDRDVMFSAFFEQVSQAWQEGEVFKGGMSIQPEVAYVDDAMIKVNFPPFKKLERIYIGYLNEEGSDPMKLAMIEFQYMNIMETAINEQNHRRIMGIFVEPEKGVPGHYLHSSTGVVYTLFRYINENKLKPHSDPAFMSYTQSTMLDVVVEFLMSVKEVTVKDYTVPFKKQVIYLNENHQLWWKLCCRAKYAKDLDFSGPDSMLYKVPDIDTPIIWVPNMGQLPLMFTQVPRNIMCVENVPGEMLAAKMQSAMESLKFWSVWKEGVSASFVGLKFNDKAALDANNYKRQCIFMNTPSVLLADGATVLDGSKGFWFRTDENTAATALTDITNPEPGVGYILEIGDTNNPTTIAKSGKFSEITAPFNPTKVGDNILLVMNVAGDKFFELERTEGGIRKINVELQPNVPGGR</sequence>
<organism evidence="2 3">
    <name type="scientific">Dysgonomonas capnocytophagoides</name>
    <dbReference type="NCBI Taxonomy" id="45254"/>
    <lineage>
        <taxon>Bacteria</taxon>
        <taxon>Pseudomonadati</taxon>
        <taxon>Bacteroidota</taxon>
        <taxon>Bacteroidia</taxon>
        <taxon>Bacteroidales</taxon>
        <taxon>Dysgonomonadaceae</taxon>
        <taxon>Dysgonomonas</taxon>
    </lineage>
</organism>
<comment type="caution">
    <text evidence="2">The sequence shown here is derived from an EMBL/GenBank/DDBJ whole genome shotgun (WGS) entry which is preliminary data.</text>
</comment>
<feature type="region of interest" description="Disordered" evidence="1">
    <location>
        <begin position="37"/>
        <end position="70"/>
    </location>
</feature>
<dbReference type="AlphaFoldDB" id="A0A4Y8KYI4"/>
<gene>
    <name evidence="2" type="ORF">E2605_11775</name>
</gene>
<protein>
    <submittedName>
        <fullName evidence="2">Uncharacterized protein</fullName>
    </submittedName>
</protein>
<dbReference type="OrthoDB" id="1056522at2"/>
<proteinExistence type="predicted"/>
<accession>A0A4Y8KYI4</accession>
<evidence type="ECO:0000313" key="2">
    <source>
        <dbReference type="EMBL" id="TFD95519.1"/>
    </source>
</evidence>
<keyword evidence="3" id="KW-1185">Reference proteome</keyword>